<evidence type="ECO:0000259" key="4">
    <source>
        <dbReference type="Pfam" id="PF13677"/>
    </source>
</evidence>
<dbReference type="GO" id="GO:0016020">
    <property type="term" value="C:membrane"/>
    <property type="evidence" value="ECO:0007669"/>
    <property type="project" value="UniProtKB-SubCell"/>
</dbReference>
<evidence type="ECO:0000256" key="1">
    <source>
        <dbReference type="ARBA" id="ARBA00004370"/>
    </source>
</evidence>
<dbReference type="AlphaFoldDB" id="A0A154W3T0"/>
<sequence>MFGEQQPEETANPAAAGGQALLSLYLLLLAFFILLHSMSSFETERAQQVVEGVNQSFPSFLRTGTVGGDGIAAGGLAVGADSSAKLGALFQQYFALEPVDQAARADVYRVDLPVATLFPGDGADISPRGMAFFAPFAEILRNPPAGTRLEVELLQGGSIDLPAARAGIQTPAMARMSALAQALIAAGLPPDQLSVGFMPGSAQRIGFFVTVLPADAPGVTFAATGP</sequence>
<accession>A0A154W3T0</accession>
<keyword evidence="3" id="KW-1133">Transmembrane helix</keyword>
<dbReference type="RefSeq" id="WP_067556125.1">
    <property type="nucleotide sequence ID" value="NZ_LPXN01000108.1"/>
</dbReference>
<dbReference type="Pfam" id="PF13677">
    <property type="entry name" value="MotB_plug"/>
    <property type="match status" value="1"/>
</dbReference>
<comment type="subcellular location">
    <subcellularLocation>
        <location evidence="1">Membrane</location>
    </subcellularLocation>
</comment>
<dbReference type="STRING" id="580166.AUP43_08930"/>
<dbReference type="Proteomes" id="UP000076400">
    <property type="component" value="Unassembled WGS sequence"/>
</dbReference>
<protein>
    <recommendedName>
        <fullName evidence="4">Motility protein B-like N-terminal domain-containing protein</fullName>
    </recommendedName>
</protein>
<feature type="domain" description="Motility protein B-like N-terminal" evidence="4">
    <location>
        <begin position="26"/>
        <end position="57"/>
    </location>
</feature>
<evidence type="ECO:0000256" key="2">
    <source>
        <dbReference type="ARBA" id="ARBA00023136"/>
    </source>
</evidence>
<organism evidence="5 6">
    <name type="scientific">Oceanibaculum pacificum</name>
    <dbReference type="NCBI Taxonomy" id="580166"/>
    <lineage>
        <taxon>Bacteria</taxon>
        <taxon>Pseudomonadati</taxon>
        <taxon>Pseudomonadota</taxon>
        <taxon>Alphaproteobacteria</taxon>
        <taxon>Rhodospirillales</taxon>
        <taxon>Oceanibaculaceae</taxon>
        <taxon>Oceanibaculum</taxon>
    </lineage>
</organism>
<dbReference type="InterPro" id="IPR025713">
    <property type="entry name" value="MotB-like_N_dom"/>
</dbReference>
<keyword evidence="2 3" id="KW-0472">Membrane</keyword>
<evidence type="ECO:0000313" key="6">
    <source>
        <dbReference type="Proteomes" id="UP000076400"/>
    </source>
</evidence>
<gene>
    <name evidence="5" type="ORF">AUP43_08930</name>
</gene>
<comment type="caution">
    <text evidence="5">The sequence shown here is derived from an EMBL/GenBank/DDBJ whole genome shotgun (WGS) entry which is preliminary data.</text>
</comment>
<keyword evidence="6" id="KW-1185">Reference proteome</keyword>
<evidence type="ECO:0000256" key="3">
    <source>
        <dbReference type="SAM" id="Phobius"/>
    </source>
</evidence>
<reference evidence="5 6" key="1">
    <citation type="submission" date="2015-12" db="EMBL/GenBank/DDBJ databases">
        <title>Genome sequence of Oceanibaculum pacificum MCCC 1A02656.</title>
        <authorList>
            <person name="Lu L."/>
            <person name="Lai Q."/>
            <person name="Shao Z."/>
            <person name="Qian P."/>
        </authorList>
    </citation>
    <scope>NUCLEOTIDE SEQUENCE [LARGE SCALE GENOMIC DNA]</scope>
    <source>
        <strain evidence="5 6">MCCC 1A02656</strain>
    </source>
</reference>
<feature type="transmembrane region" description="Helical" evidence="3">
    <location>
        <begin position="20"/>
        <end position="38"/>
    </location>
</feature>
<name>A0A154W3T0_9PROT</name>
<keyword evidence="3" id="KW-0812">Transmembrane</keyword>
<dbReference type="EMBL" id="LPXN01000108">
    <property type="protein sequence ID" value="KZD08123.1"/>
    <property type="molecule type" value="Genomic_DNA"/>
</dbReference>
<evidence type="ECO:0000313" key="5">
    <source>
        <dbReference type="EMBL" id="KZD08123.1"/>
    </source>
</evidence>
<proteinExistence type="predicted"/>